<feature type="compositionally biased region" description="Low complexity" evidence="2">
    <location>
        <begin position="807"/>
        <end position="822"/>
    </location>
</feature>
<feature type="compositionally biased region" description="Pro residues" evidence="2">
    <location>
        <begin position="1056"/>
        <end position="1065"/>
    </location>
</feature>
<dbReference type="Proteomes" id="UP000243515">
    <property type="component" value="Unassembled WGS sequence"/>
</dbReference>
<dbReference type="InterPro" id="IPR039786">
    <property type="entry name" value="EFR3"/>
</dbReference>
<evidence type="ECO:0000313" key="3">
    <source>
        <dbReference type="EMBL" id="OXV05782.1"/>
    </source>
</evidence>
<dbReference type="InterPro" id="IPR049150">
    <property type="entry name" value="EFR3_HEAT-like_rpt"/>
</dbReference>
<dbReference type="OrthoDB" id="19232at2759"/>
<feature type="compositionally biased region" description="Polar residues" evidence="2">
    <location>
        <begin position="1029"/>
        <end position="1042"/>
    </location>
</feature>
<dbReference type="GO" id="GO:0072659">
    <property type="term" value="P:protein localization to plasma membrane"/>
    <property type="evidence" value="ECO:0007669"/>
    <property type="project" value="InterPro"/>
</dbReference>
<evidence type="ECO:0000256" key="1">
    <source>
        <dbReference type="ARBA" id="ARBA00010216"/>
    </source>
</evidence>
<gene>
    <name evidence="3" type="ORF">Egran_06451</name>
</gene>
<feature type="compositionally biased region" description="Basic and acidic residues" evidence="2">
    <location>
        <begin position="1018"/>
        <end position="1028"/>
    </location>
</feature>
<dbReference type="AlphaFoldDB" id="A0A232LNT3"/>
<name>A0A232LNT3_9EURO</name>
<keyword evidence="4" id="KW-1185">Reference proteome</keyword>
<feature type="region of interest" description="Disordered" evidence="2">
    <location>
        <begin position="609"/>
        <end position="633"/>
    </location>
</feature>
<reference evidence="3 4" key="1">
    <citation type="journal article" date="2015" name="Environ. Microbiol.">
        <title>Metagenome sequence of Elaphomyces granulatus from sporocarp tissue reveals Ascomycota ectomycorrhizal fingerprints of genome expansion and a Proteobacteria-rich microbiome.</title>
        <authorList>
            <person name="Quandt C.A."/>
            <person name="Kohler A."/>
            <person name="Hesse C.N."/>
            <person name="Sharpton T.J."/>
            <person name="Martin F."/>
            <person name="Spatafora J.W."/>
        </authorList>
    </citation>
    <scope>NUCLEOTIDE SEQUENCE [LARGE SCALE GENOMIC DNA]</scope>
    <source>
        <strain evidence="3 4">OSC145934</strain>
    </source>
</reference>
<dbReference type="Pfam" id="PF21072">
    <property type="entry name" value="EFR3"/>
    <property type="match status" value="1"/>
</dbReference>
<evidence type="ECO:0008006" key="5">
    <source>
        <dbReference type="Google" id="ProtNLM"/>
    </source>
</evidence>
<feature type="compositionally biased region" description="Low complexity" evidence="2">
    <location>
        <begin position="1066"/>
        <end position="1094"/>
    </location>
</feature>
<dbReference type="PANTHER" id="PTHR47766">
    <property type="entry name" value="PROTEIN EFR3"/>
    <property type="match status" value="1"/>
</dbReference>
<comment type="similarity">
    <text evidence="1">Belongs to the EFR3 family.</text>
</comment>
<protein>
    <recommendedName>
        <fullName evidence="5">Protein EFR3</fullName>
    </recommendedName>
</protein>
<accession>A0A232LNT3</accession>
<feature type="compositionally biased region" description="Polar residues" evidence="2">
    <location>
        <begin position="891"/>
        <end position="904"/>
    </location>
</feature>
<dbReference type="GO" id="GO:0005886">
    <property type="term" value="C:plasma membrane"/>
    <property type="evidence" value="ECO:0007669"/>
    <property type="project" value="TreeGrafter"/>
</dbReference>
<feature type="region of interest" description="Disordered" evidence="2">
    <location>
        <begin position="891"/>
        <end position="954"/>
    </location>
</feature>
<dbReference type="EMBL" id="NPHW01006453">
    <property type="protein sequence ID" value="OXV05782.1"/>
    <property type="molecule type" value="Genomic_DNA"/>
</dbReference>
<organism evidence="3 4">
    <name type="scientific">Elaphomyces granulatus</name>
    <dbReference type="NCBI Taxonomy" id="519963"/>
    <lineage>
        <taxon>Eukaryota</taxon>
        <taxon>Fungi</taxon>
        <taxon>Dikarya</taxon>
        <taxon>Ascomycota</taxon>
        <taxon>Pezizomycotina</taxon>
        <taxon>Eurotiomycetes</taxon>
        <taxon>Eurotiomycetidae</taxon>
        <taxon>Eurotiales</taxon>
        <taxon>Elaphomycetaceae</taxon>
        <taxon>Elaphomyces</taxon>
    </lineage>
</organism>
<feature type="region of interest" description="Disordered" evidence="2">
    <location>
        <begin position="803"/>
        <end position="825"/>
    </location>
</feature>
<sequence>MNSVRQSCRPKHQALILKCYPRFQKGVQEVKPNPSELSYLLYYASTRRSKLQKVGAFLEKRASRDVWRGRLGNVQVTLQILTALIEKLPRDLPLYARSVLTVIETVLRSNDISMVEETISTFETFCIHQDMAALAAEQEYTNQYLGIVELFASFASPASSLHSKMGLSPPISIRWRNTGLKAIKSIVSSEGLSADGGKQLNIIVPVILQNLYSGEEDVLVTQQMKTLNSEKNEREVNRRRRTSAVTVQTVDTVEGNVASASGSVADADQVAEAEARVLALRCLERIFTGGNKAQVRIATGLVLRFIISRHRIQDAEKGLPVTGTTGDWATSLVEGIARCCPVQDRFLILVTAMENLLATPVVEDNLLQHISLAFMIDWLLKSSINMIGLSVIDVLLDFVQHILQVLKLPILPTIIPADSSESTKDMADASVQDRGLQSKATLSFLQENLLCLLQQCIGDLTTHTYYADQVFDMIKTILVRIKPVAALEASPDVGLGNPSDGITVVTNSSTFQEDQRFEIFFCTSAARITALKAIKNILVVANLRKTSFGAGVESRNRVGIQVWDGTQWLLRDADRGVRHAYTDALLSWLQLETSKNDLRVKDDIKKLSRSHSKRETGERGDRGTKRVVSGASQKEKSSSVTQCIFLEFLHLAIYENAMESPNAESDILLLHLLLVNLIENLGVNAVRFGLPMTLRLQDDLASAESFRSSVAQINIGSLTYGYLAALSEKFDFEASKVGSDIYAEILRRRQRRLWLERIRLSPISLDQIITGGDVAPSVQSPEVKESLVRFTATEELVRQIENSYNASSASPSQSPTSSPGRSFTGYPFAQVYGEKSAKFQQEDALPADIKEQLLSPWCKEACLTALEKEGTTPSSLCGSRPATLSKRTFGQLNGAGTITPNRTGSPGAAHRREHHASSIYGLGASGNLHQNRRSIGPEGSLSPPTGSSRDSTLRVNDLKRVLSVATSMRRSSPLRGRLGASTSSVISLSSDSMISGTFSTSDVGGEHVSSKPQSLKEGVGRTTRESSETPKASATNLPNASEDSAPLSRVDSNGIPPVPPLPPGLSIPGGYPVDSASSRRSSSPSPSPVSDRPSTAPDPRRRASGKAKPEAPCIFEKDLLIELV</sequence>
<feature type="region of interest" description="Disordered" evidence="2">
    <location>
        <begin position="997"/>
        <end position="1111"/>
    </location>
</feature>
<feature type="compositionally biased region" description="Polar residues" evidence="2">
    <location>
        <begin position="942"/>
        <end position="954"/>
    </location>
</feature>
<evidence type="ECO:0000256" key="2">
    <source>
        <dbReference type="SAM" id="MobiDB-lite"/>
    </source>
</evidence>
<dbReference type="PANTHER" id="PTHR47766:SF1">
    <property type="entry name" value="PROTEIN EFR3"/>
    <property type="match status" value="1"/>
</dbReference>
<proteinExistence type="inferred from homology"/>
<dbReference type="SUPFAM" id="SSF48371">
    <property type="entry name" value="ARM repeat"/>
    <property type="match status" value="1"/>
</dbReference>
<dbReference type="InterPro" id="IPR016024">
    <property type="entry name" value="ARM-type_fold"/>
</dbReference>
<comment type="caution">
    <text evidence="3">The sequence shown here is derived from an EMBL/GenBank/DDBJ whole genome shotgun (WGS) entry which is preliminary data.</text>
</comment>
<evidence type="ECO:0000313" key="4">
    <source>
        <dbReference type="Proteomes" id="UP000243515"/>
    </source>
</evidence>
<feature type="compositionally biased region" description="Basic and acidic residues" evidence="2">
    <location>
        <begin position="613"/>
        <end position="624"/>
    </location>
</feature>